<proteinExistence type="predicted"/>
<dbReference type="OrthoDB" id="8084752at2"/>
<evidence type="ECO:0000313" key="2">
    <source>
        <dbReference type="Proteomes" id="UP000272706"/>
    </source>
</evidence>
<dbReference type="AlphaFoldDB" id="A0A3A5KT38"/>
<dbReference type="Proteomes" id="UP000272706">
    <property type="component" value="Unassembled WGS sequence"/>
</dbReference>
<keyword evidence="2" id="KW-1185">Reference proteome</keyword>
<accession>A0A3A5KT38</accession>
<comment type="caution">
    <text evidence="1">The sequence shown here is derived from an EMBL/GenBank/DDBJ whole genome shotgun (WGS) entry which is preliminary data.</text>
</comment>
<evidence type="ECO:0000313" key="1">
    <source>
        <dbReference type="EMBL" id="RJT36435.1"/>
    </source>
</evidence>
<name>A0A3A5KT38_9HYPH</name>
<protein>
    <submittedName>
        <fullName evidence="1">ABC transporter permease</fullName>
    </submittedName>
</protein>
<organism evidence="1 2">
    <name type="scientific">Mesorhizobium waimense</name>
    <dbReference type="NCBI Taxonomy" id="1300307"/>
    <lineage>
        <taxon>Bacteria</taxon>
        <taxon>Pseudomonadati</taxon>
        <taxon>Pseudomonadota</taxon>
        <taxon>Alphaproteobacteria</taxon>
        <taxon>Hyphomicrobiales</taxon>
        <taxon>Phyllobacteriaceae</taxon>
        <taxon>Mesorhizobium</taxon>
    </lineage>
</organism>
<sequence length="81" mass="8599">MTRSALLSFFFGNPTISALLASVVAALGWGLHQRLAGASAERARQATKEAAARDIADQVDNDIGALSANTARKELKSWARD</sequence>
<reference evidence="1 2" key="1">
    <citation type="submission" date="2018-09" db="EMBL/GenBank/DDBJ databases">
        <title>Mesorhizobium carmichaelinearum sp. nov. isolated from Carmichaelinea spp. root nodules in New Zealand.</title>
        <authorList>
            <person name="De Meyer S.E."/>
        </authorList>
    </citation>
    <scope>NUCLEOTIDE SEQUENCE [LARGE SCALE GENOMIC DNA]</scope>
    <source>
        <strain evidence="1 2">ICMP19557</strain>
    </source>
</reference>
<dbReference type="EMBL" id="QZWZ01000015">
    <property type="protein sequence ID" value="RJT36435.1"/>
    <property type="molecule type" value="Genomic_DNA"/>
</dbReference>
<gene>
    <name evidence="1" type="ORF">D3227_19715</name>
</gene>